<gene>
    <name evidence="11" type="ordered locus">gll2835</name>
</gene>
<proteinExistence type="inferred from homology"/>
<dbReference type="PhylomeDB" id="Q7NCZ1"/>
<accession>Q7NCZ1</accession>
<feature type="transmembrane region" description="Helical" evidence="10">
    <location>
        <begin position="21"/>
        <end position="40"/>
    </location>
</feature>
<dbReference type="GO" id="GO:0047605">
    <property type="term" value="F:acetolactate decarboxylase activity"/>
    <property type="evidence" value="ECO:0007669"/>
    <property type="project" value="UniProtKB-UniRule"/>
</dbReference>
<dbReference type="EnsemblBacteria" id="BAC90776">
    <property type="protein sequence ID" value="BAC90776"/>
    <property type="gene ID" value="BAC90776"/>
</dbReference>
<evidence type="ECO:0000256" key="1">
    <source>
        <dbReference type="ARBA" id="ARBA00001784"/>
    </source>
</evidence>
<dbReference type="HOGENOM" id="CLU_072561_0_0_3"/>
<keyword evidence="7 9" id="KW-0005">Acetoin biosynthesis</keyword>
<dbReference type="STRING" id="251221.gene:10760339"/>
<dbReference type="InParanoid" id="Q7NCZ1"/>
<dbReference type="OrthoDB" id="8612680at2"/>
<evidence type="ECO:0000256" key="8">
    <source>
        <dbReference type="ARBA" id="ARBA00023239"/>
    </source>
</evidence>
<sequence length="274" mass="30291">MDIRKVFVGDGSKKRKKLKGILLLSGLTLVGAVTLSAFSVPNSVSDDVVFQASTADALYSSVFDGYITYGKLKRNGDFGLGAPDHIDGEIMAIDGKYYQSKTDGTVRETDDAETVSWATVKFFKPEKSFDILQPIDCEDFKATLDKKLPTVNVFYAIKVVGVFDSVQYQNFPRMEKPYASFSEGLANAVNEEVNDVEGTFMGFRFPEKTAPDLNVPQYHLHLLTNDKQNAGHINTCKIRRARVYIDAASQLKVDLPNTLPYYQSPLDGEVIGSG</sequence>
<keyword evidence="8 9" id="KW-0456">Lyase</keyword>
<dbReference type="EC" id="4.1.1.5" evidence="4 9"/>
<evidence type="ECO:0000313" key="11">
    <source>
        <dbReference type="EMBL" id="BAC90776.1"/>
    </source>
</evidence>
<evidence type="ECO:0000256" key="4">
    <source>
        <dbReference type="ARBA" id="ARBA00013204"/>
    </source>
</evidence>
<evidence type="ECO:0000256" key="7">
    <source>
        <dbReference type="ARBA" id="ARBA00023061"/>
    </source>
</evidence>
<evidence type="ECO:0000256" key="9">
    <source>
        <dbReference type="PIRNR" id="PIRNR001332"/>
    </source>
</evidence>
<evidence type="ECO:0000256" key="5">
    <source>
        <dbReference type="ARBA" id="ARBA00020164"/>
    </source>
</evidence>
<dbReference type="Gene3D" id="3.30.1330.80">
    <property type="entry name" value="Hypothetical protein, similar to alpha- acetolactate decarboxylase, domain 2"/>
    <property type="match status" value="2"/>
</dbReference>
<keyword evidence="12" id="KW-1185">Reference proteome</keyword>
<keyword evidence="10" id="KW-0472">Membrane</keyword>
<dbReference type="InterPro" id="IPR005128">
    <property type="entry name" value="Acetolactate_a_deCO2ase"/>
</dbReference>
<dbReference type="UniPathway" id="UPA00626">
    <property type="reaction ID" value="UER00678"/>
</dbReference>
<dbReference type="GO" id="GO:0045151">
    <property type="term" value="P:acetoin biosynthetic process"/>
    <property type="evidence" value="ECO:0007669"/>
    <property type="project" value="UniProtKB-UniRule"/>
</dbReference>
<keyword evidence="6 9" id="KW-0210">Decarboxylase</keyword>
<dbReference type="CDD" id="cd17299">
    <property type="entry name" value="acetolactate_decarboxylase"/>
    <property type="match status" value="1"/>
</dbReference>
<protein>
    <recommendedName>
        <fullName evidence="5 9">Alpha-acetolactate decarboxylase</fullName>
        <ecNumber evidence="4 9">4.1.1.5</ecNumber>
    </recommendedName>
</protein>
<comment type="catalytic activity">
    <reaction evidence="1 9">
        <text>(2S)-2-acetolactate + H(+) = (R)-acetoin + CO2</text>
        <dbReference type="Rhea" id="RHEA:21580"/>
        <dbReference type="ChEBI" id="CHEBI:15378"/>
        <dbReference type="ChEBI" id="CHEBI:15686"/>
        <dbReference type="ChEBI" id="CHEBI:16526"/>
        <dbReference type="ChEBI" id="CHEBI:58476"/>
        <dbReference type="EC" id="4.1.1.5"/>
    </reaction>
</comment>
<comment type="similarity">
    <text evidence="3 9">Belongs to the alpha-acetolactate decarboxylase family.</text>
</comment>
<dbReference type="PIRSF" id="PIRSF001332">
    <property type="entry name" value="Acetolac_decarb"/>
    <property type="match status" value="1"/>
</dbReference>
<dbReference type="Pfam" id="PF03306">
    <property type="entry name" value="AAL_decarboxy"/>
    <property type="match status" value="1"/>
</dbReference>
<reference evidence="11 12" key="1">
    <citation type="journal article" date="2003" name="DNA Res.">
        <title>Complete genome structure of Gloeobacter violaceus PCC 7421, a cyanobacterium that lacks thylakoids.</title>
        <authorList>
            <person name="Nakamura Y."/>
            <person name="Kaneko T."/>
            <person name="Sato S."/>
            <person name="Mimuro M."/>
            <person name="Miyashita H."/>
            <person name="Tsuchiya T."/>
            <person name="Sasamoto S."/>
            <person name="Watanabe A."/>
            <person name="Kawashima K."/>
            <person name="Kishida Y."/>
            <person name="Kiyokawa C."/>
            <person name="Kohara M."/>
            <person name="Matsumoto M."/>
            <person name="Matsuno A."/>
            <person name="Nakazaki N."/>
            <person name="Shimpo S."/>
            <person name="Takeuchi C."/>
            <person name="Yamada M."/>
            <person name="Tabata S."/>
        </authorList>
    </citation>
    <scope>NUCLEOTIDE SEQUENCE [LARGE SCALE GENOMIC DNA]</scope>
    <source>
        <strain evidence="12">ATCC 29082 / PCC 7421</strain>
    </source>
</reference>
<evidence type="ECO:0000256" key="6">
    <source>
        <dbReference type="ARBA" id="ARBA00022793"/>
    </source>
</evidence>
<keyword evidence="10" id="KW-1133">Transmembrane helix</keyword>
<evidence type="ECO:0000256" key="2">
    <source>
        <dbReference type="ARBA" id="ARBA00005170"/>
    </source>
</evidence>
<reference evidence="11 12" key="2">
    <citation type="journal article" date="2003" name="DNA Res.">
        <title>Complete genome structure of Gloeobacter violaceus PCC 7421, a cyanobacterium that lacks thylakoids (supplement).</title>
        <authorList>
            <person name="Nakamura Y."/>
            <person name="Kaneko T."/>
            <person name="Sato S."/>
            <person name="Mimuro M."/>
            <person name="Miyashita H."/>
            <person name="Tsuchiya T."/>
            <person name="Sasamoto S."/>
            <person name="Watanabe A."/>
            <person name="Kawashima K."/>
            <person name="Kishida Y."/>
            <person name="Kiyokawa C."/>
            <person name="Kohara M."/>
            <person name="Matsumoto M."/>
            <person name="Matsuno A."/>
            <person name="Nakazaki N."/>
            <person name="Shimpo S."/>
            <person name="Takeuchi C."/>
            <person name="Yamada M."/>
            <person name="Tabata S."/>
        </authorList>
    </citation>
    <scope>NUCLEOTIDE SEQUENCE [LARGE SCALE GENOMIC DNA]</scope>
    <source>
        <strain evidence="12">ATCC 29082 / PCC 7421</strain>
    </source>
</reference>
<organism evidence="11 12">
    <name type="scientific">Gloeobacter violaceus (strain ATCC 29082 / PCC 7421)</name>
    <dbReference type="NCBI Taxonomy" id="251221"/>
    <lineage>
        <taxon>Bacteria</taxon>
        <taxon>Bacillati</taxon>
        <taxon>Cyanobacteriota</taxon>
        <taxon>Cyanophyceae</taxon>
        <taxon>Gloeobacterales</taxon>
        <taxon>Gloeobacteraceae</taxon>
        <taxon>Gloeobacter</taxon>
    </lineage>
</organism>
<dbReference type="AlphaFoldDB" id="Q7NCZ1"/>
<dbReference type="EMBL" id="BA000045">
    <property type="protein sequence ID" value="BAC90776.1"/>
    <property type="molecule type" value="Genomic_DNA"/>
</dbReference>
<evidence type="ECO:0000313" key="12">
    <source>
        <dbReference type="Proteomes" id="UP000000557"/>
    </source>
</evidence>
<dbReference type="PANTHER" id="PTHR35524">
    <property type="entry name" value="ALPHA-ACETOLACTATE DECARBOXYLASE"/>
    <property type="match status" value="1"/>
</dbReference>
<comment type="pathway">
    <text evidence="2 9">Polyol metabolism; (R,R)-butane-2,3-diol biosynthesis; (R,R)-butane-2,3-diol from pyruvate: step 2/3.</text>
</comment>
<dbReference type="SUPFAM" id="SSF117856">
    <property type="entry name" value="AF0104/ALDC/Ptd012-like"/>
    <property type="match status" value="1"/>
</dbReference>
<dbReference type="eggNOG" id="COG3527">
    <property type="taxonomic scope" value="Bacteria"/>
</dbReference>
<dbReference type="RefSeq" id="WP_011142829.1">
    <property type="nucleotide sequence ID" value="NC_005125.1"/>
</dbReference>
<dbReference type="KEGG" id="gvi:gll2835"/>
<evidence type="ECO:0000256" key="10">
    <source>
        <dbReference type="SAM" id="Phobius"/>
    </source>
</evidence>
<dbReference type="Proteomes" id="UP000000557">
    <property type="component" value="Chromosome"/>
</dbReference>
<evidence type="ECO:0000256" key="3">
    <source>
        <dbReference type="ARBA" id="ARBA00007106"/>
    </source>
</evidence>
<dbReference type="PANTHER" id="PTHR35524:SF1">
    <property type="entry name" value="ALPHA-ACETOLACTATE DECARBOXYLASE"/>
    <property type="match status" value="1"/>
</dbReference>
<name>Q7NCZ1_GLOVI</name>
<keyword evidence="10" id="KW-0812">Transmembrane</keyword>